<evidence type="ECO:0000313" key="2">
    <source>
        <dbReference type="EMBL" id="RLE49312.1"/>
    </source>
</evidence>
<dbReference type="Proteomes" id="UP000278475">
    <property type="component" value="Unassembled WGS sequence"/>
</dbReference>
<feature type="domain" description="Transcription regulator AsnC/Lrp ligand binding" evidence="1">
    <location>
        <begin position="7"/>
        <end position="75"/>
    </location>
</feature>
<protein>
    <submittedName>
        <fullName evidence="2">Lrp/AsnC family transcriptional regulator</fullName>
    </submittedName>
</protein>
<dbReference type="Gene3D" id="3.30.70.920">
    <property type="match status" value="1"/>
</dbReference>
<evidence type="ECO:0000313" key="5">
    <source>
        <dbReference type="Proteomes" id="UP000278475"/>
    </source>
</evidence>
<organism evidence="2 5">
    <name type="scientific">Thermoproteota archaeon</name>
    <dbReference type="NCBI Taxonomy" id="2056631"/>
    <lineage>
        <taxon>Archaea</taxon>
        <taxon>Thermoproteota</taxon>
    </lineage>
</organism>
<dbReference type="InterPro" id="IPR019887">
    <property type="entry name" value="Tscrpt_reg_AsnC/Lrp_C"/>
</dbReference>
<evidence type="ECO:0000313" key="4">
    <source>
        <dbReference type="Proteomes" id="UP000272051"/>
    </source>
</evidence>
<gene>
    <name evidence="2" type="ORF">DRJ31_05360</name>
    <name evidence="3" type="ORF">DRJ33_02230</name>
</gene>
<accession>A0A497EQG5</accession>
<comment type="caution">
    <text evidence="2">The sequence shown here is derived from an EMBL/GenBank/DDBJ whole genome shotgun (WGS) entry which is preliminary data.</text>
</comment>
<evidence type="ECO:0000313" key="3">
    <source>
        <dbReference type="EMBL" id="RLE52994.1"/>
    </source>
</evidence>
<dbReference type="AlphaFoldDB" id="A0A497EQG5"/>
<sequence length="80" mass="9036">MPIRAFVLVKTKPGTSEEVVRARRVKGVKIANSVFGRYDAILVIEAKDLNELKGIIYEVLEKLPNVEHTETHIAIFHPPE</sequence>
<dbReference type="Pfam" id="PF01037">
    <property type="entry name" value="AsnC_trans_reg"/>
    <property type="match status" value="1"/>
</dbReference>
<dbReference type="EMBL" id="QMQV01000041">
    <property type="protein sequence ID" value="RLE49312.1"/>
    <property type="molecule type" value="Genomic_DNA"/>
</dbReference>
<dbReference type="SUPFAM" id="SSF54909">
    <property type="entry name" value="Dimeric alpha+beta barrel"/>
    <property type="match status" value="1"/>
</dbReference>
<name>A0A497EQG5_9CREN</name>
<proteinExistence type="predicted"/>
<reference evidence="4 5" key="1">
    <citation type="submission" date="2018-06" db="EMBL/GenBank/DDBJ databases">
        <title>Extensive metabolic versatility and redundancy in microbially diverse, dynamic hydrothermal sediments.</title>
        <authorList>
            <person name="Dombrowski N."/>
            <person name="Teske A."/>
            <person name="Baker B.J."/>
        </authorList>
    </citation>
    <scope>NUCLEOTIDE SEQUENCE [LARGE SCALE GENOMIC DNA]</scope>
    <source>
        <strain evidence="3">B34_G17</strain>
        <strain evidence="2">B66_G16</strain>
    </source>
</reference>
<evidence type="ECO:0000259" key="1">
    <source>
        <dbReference type="Pfam" id="PF01037"/>
    </source>
</evidence>
<dbReference type="InterPro" id="IPR011008">
    <property type="entry name" value="Dimeric_a/b-barrel"/>
</dbReference>
<dbReference type="EMBL" id="QMQX01000026">
    <property type="protein sequence ID" value="RLE52994.1"/>
    <property type="molecule type" value="Genomic_DNA"/>
</dbReference>
<dbReference type="Proteomes" id="UP000272051">
    <property type="component" value="Unassembled WGS sequence"/>
</dbReference>